<dbReference type="Proteomes" id="UP000244022">
    <property type="component" value="Unassembled WGS sequence"/>
</dbReference>
<dbReference type="EMBL" id="PYGR01000046">
    <property type="protein sequence ID" value="PTO34788.1"/>
    <property type="molecule type" value="Genomic_DNA"/>
</dbReference>
<organism evidence="2 3">
    <name type="scientific">Enterococcus mundtii</name>
    <dbReference type="NCBI Taxonomy" id="53346"/>
    <lineage>
        <taxon>Bacteria</taxon>
        <taxon>Bacillati</taxon>
        <taxon>Bacillota</taxon>
        <taxon>Bacilli</taxon>
        <taxon>Lactobacillales</taxon>
        <taxon>Enterococcaceae</taxon>
        <taxon>Enterococcus</taxon>
    </lineage>
</organism>
<accession>A0A2T5DAW5</accession>
<evidence type="ECO:0000313" key="2">
    <source>
        <dbReference type="EMBL" id="PTO34788.1"/>
    </source>
</evidence>
<proteinExistence type="predicted"/>
<reference evidence="2 3" key="1">
    <citation type="submission" date="2018-03" db="EMBL/GenBank/DDBJ databases">
        <title>Draft genome sequences of four Enterococcus mundtii strains isolated from beef slaughterhouses in Kenya.</title>
        <authorList>
            <person name="Wambui J."/>
            <person name="Stevens M."/>
            <person name="Njage P."/>
            <person name="Stephan R."/>
            <person name="Tasara T."/>
        </authorList>
    </citation>
    <scope>NUCLEOTIDE SEQUENCE [LARGE SCALE GENOMIC DNA]</scope>
    <source>
        <strain evidence="2 3">H18-EM</strain>
    </source>
</reference>
<comment type="caution">
    <text evidence="2">The sequence shown here is derived from an EMBL/GenBank/DDBJ whole genome shotgun (WGS) entry which is preliminary data.</text>
</comment>
<dbReference type="InterPro" id="IPR006440">
    <property type="entry name" value="Doc"/>
</dbReference>
<evidence type="ECO:0000313" key="3">
    <source>
        <dbReference type="Proteomes" id="UP000244022"/>
    </source>
</evidence>
<dbReference type="PROSITE" id="PS51459">
    <property type="entry name" value="FIDO"/>
    <property type="match status" value="1"/>
</dbReference>
<sequence>MEDKINYFEKDHAIKEHDKIINISGGLHGIKDVGMLESMLEFIQNDLYYPSFLDKLNQLVGRTARFHIFMDGNKRTSIVLGAYFLKINGFTSDVIDYFIVEMENIIVLLVDRALTEEDFYDLLGLIISGAPYPESMQLVLYNAYTTFAENEKVRGEHKG</sequence>
<dbReference type="GO" id="GO:0016301">
    <property type="term" value="F:kinase activity"/>
    <property type="evidence" value="ECO:0007669"/>
    <property type="project" value="InterPro"/>
</dbReference>
<name>A0A2T5DAW5_ENTMU</name>
<dbReference type="InterPro" id="IPR036597">
    <property type="entry name" value="Fido-like_dom_sf"/>
</dbReference>
<feature type="domain" description="Fido" evidence="1">
    <location>
        <begin position="8"/>
        <end position="128"/>
    </location>
</feature>
<dbReference type="InterPro" id="IPR003812">
    <property type="entry name" value="Fido"/>
</dbReference>
<dbReference type="Pfam" id="PF02661">
    <property type="entry name" value="Fic"/>
    <property type="match status" value="1"/>
</dbReference>
<dbReference type="PANTHER" id="PTHR39426">
    <property type="entry name" value="HOMOLOGY TO DEATH-ON-CURING PROTEIN OF PHAGE P1"/>
    <property type="match status" value="1"/>
</dbReference>
<gene>
    <name evidence="2" type="ORF">C6N14_10655</name>
</gene>
<dbReference type="NCBIfam" id="TIGR01550">
    <property type="entry name" value="DOC_P1"/>
    <property type="match status" value="1"/>
</dbReference>
<dbReference type="PANTHER" id="PTHR39426:SF1">
    <property type="entry name" value="HOMOLOGY TO DEATH-ON-CURING PROTEIN OF PHAGE P1"/>
    <property type="match status" value="1"/>
</dbReference>
<protein>
    <submittedName>
        <fullName evidence="2">Type II toxin-antitoxin system death-on-curing family toxin</fullName>
    </submittedName>
</protein>
<dbReference type="AlphaFoldDB" id="A0A2T5DAW5"/>
<dbReference type="InterPro" id="IPR053737">
    <property type="entry name" value="Type_II_TA_Toxin"/>
</dbReference>
<dbReference type="SUPFAM" id="SSF140931">
    <property type="entry name" value="Fic-like"/>
    <property type="match status" value="1"/>
</dbReference>
<dbReference type="RefSeq" id="WP_108146211.1">
    <property type="nucleotide sequence ID" value="NZ_PYGR01000046.1"/>
</dbReference>
<dbReference type="Gene3D" id="1.20.120.1870">
    <property type="entry name" value="Fic/DOC protein, Fido domain"/>
    <property type="match status" value="1"/>
</dbReference>
<evidence type="ECO:0000259" key="1">
    <source>
        <dbReference type="PROSITE" id="PS51459"/>
    </source>
</evidence>